<accession>A0ABW0XNB0</accession>
<evidence type="ECO:0000313" key="3">
    <source>
        <dbReference type="Proteomes" id="UP001596183"/>
    </source>
</evidence>
<reference evidence="3" key="1">
    <citation type="journal article" date="2019" name="Int. J. Syst. Evol. Microbiol.">
        <title>The Global Catalogue of Microorganisms (GCM) 10K type strain sequencing project: providing services to taxonomists for standard genome sequencing and annotation.</title>
        <authorList>
            <consortium name="The Broad Institute Genomics Platform"/>
            <consortium name="The Broad Institute Genome Sequencing Center for Infectious Disease"/>
            <person name="Wu L."/>
            <person name="Ma J."/>
        </authorList>
    </citation>
    <scope>NUCLEOTIDE SEQUENCE [LARGE SCALE GENOMIC DNA]</scope>
    <source>
        <strain evidence="3">JCM 13852</strain>
    </source>
</reference>
<protein>
    <recommendedName>
        <fullName evidence="4">ABC transporter substrate-binding protein</fullName>
    </recommendedName>
</protein>
<sequence length="118" mass="12429">MIGNLSERMARSAGFGAENSAAAELGEDERLGFSREYDLLPVTTSASRVTDESAEDKKLQLFLDRLPTAELYPVGNTSWADVNAAIKQRIGKAVTPKGSPEGVLGGLQATATSAESAQ</sequence>
<organism evidence="2 3">
    <name type="scientific">Streptomyces incanus</name>
    <dbReference type="NCBI Taxonomy" id="887453"/>
    <lineage>
        <taxon>Bacteria</taxon>
        <taxon>Bacillati</taxon>
        <taxon>Actinomycetota</taxon>
        <taxon>Actinomycetes</taxon>
        <taxon>Kitasatosporales</taxon>
        <taxon>Streptomycetaceae</taxon>
        <taxon>Streptomyces</taxon>
    </lineage>
</organism>
<keyword evidence="3" id="KW-1185">Reference proteome</keyword>
<name>A0ABW0XNB0_9ACTN</name>
<comment type="caution">
    <text evidence="2">The sequence shown here is derived from an EMBL/GenBank/DDBJ whole genome shotgun (WGS) entry which is preliminary data.</text>
</comment>
<evidence type="ECO:0008006" key="4">
    <source>
        <dbReference type="Google" id="ProtNLM"/>
    </source>
</evidence>
<feature type="compositionally biased region" description="Polar residues" evidence="1">
    <location>
        <begin position="109"/>
        <end position="118"/>
    </location>
</feature>
<proteinExistence type="predicted"/>
<dbReference type="RefSeq" id="WP_381206585.1">
    <property type="nucleotide sequence ID" value="NZ_JBHSPC010000015.1"/>
</dbReference>
<gene>
    <name evidence="2" type="ORF">ACFP2V_06100</name>
</gene>
<dbReference type="Proteomes" id="UP001596183">
    <property type="component" value="Unassembled WGS sequence"/>
</dbReference>
<dbReference type="EMBL" id="JBHSPC010000015">
    <property type="protein sequence ID" value="MFC5669700.1"/>
    <property type="molecule type" value="Genomic_DNA"/>
</dbReference>
<evidence type="ECO:0000256" key="1">
    <source>
        <dbReference type="SAM" id="MobiDB-lite"/>
    </source>
</evidence>
<evidence type="ECO:0000313" key="2">
    <source>
        <dbReference type="EMBL" id="MFC5669700.1"/>
    </source>
</evidence>
<feature type="region of interest" description="Disordered" evidence="1">
    <location>
        <begin position="95"/>
        <end position="118"/>
    </location>
</feature>